<dbReference type="EMBL" id="MLJW01005799">
    <property type="protein sequence ID" value="OIQ67640.1"/>
    <property type="molecule type" value="Genomic_DNA"/>
</dbReference>
<organism evidence="1">
    <name type="scientific">mine drainage metagenome</name>
    <dbReference type="NCBI Taxonomy" id="410659"/>
    <lineage>
        <taxon>unclassified sequences</taxon>
        <taxon>metagenomes</taxon>
        <taxon>ecological metagenomes</taxon>
    </lineage>
</organism>
<reference evidence="1" key="1">
    <citation type="submission" date="2016-10" db="EMBL/GenBank/DDBJ databases">
        <title>Sequence of Gallionella enrichment culture.</title>
        <authorList>
            <person name="Poehlein A."/>
            <person name="Muehling M."/>
            <person name="Daniel R."/>
        </authorList>
    </citation>
    <scope>NUCLEOTIDE SEQUENCE</scope>
</reference>
<accession>A0A1J5PA76</accession>
<protein>
    <submittedName>
        <fullName evidence="1">Uncharacterized protein</fullName>
    </submittedName>
</protein>
<proteinExistence type="predicted"/>
<dbReference type="AlphaFoldDB" id="A0A1J5PA76"/>
<name>A0A1J5PA76_9ZZZZ</name>
<sequence>MLDTCGESSSEIGINAIFSPEMVFHITPCNPFRGEPSALVMLTVAQGYFDFATLSKKFAGPKSNSWLPGTAMSNGTRLVRSIVFCPLSSPDISEGDSISPSNT</sequence>
<comment type="caution">
    <text evidence="1">The sequence shown here is derived from an EMBL/GenBank/DDBJ whole genome shotgun (WGS) entry which is preliminary data.</text>
</comment>
<evidence type="ECO:0000313" key="1">
    <source>
        <dbReference type="EMBL" id="OIQ67640.1"/>
    </source>
</evidence>
<gene>
    <name evidence="1" type="ORF">GALL_507800</name>
</gene>